<dbReference type="Proteomes" id="UP000474042">
    <property type="component" value="Unassembled WGS sequence"/>
</dbReference>
<evidence type="ECO:0000313" key="4">
    <source>
        <dbReference type="Proteomes" id="UP000321089"/>
    </source>
</evidence>
<dbReference type="Proteomes" id="UP000321089">
    <property type="component" value="Unassembled WGS sequence"/>
</dbReference>
<evidence type="ECO:0000313" key="2">
    <source>
        <dbReference type="EMBL" id="GEQ22381.1"/>
    </source>
</evidence>
<dbReference type="Pfam" id="PF14261">
    <property type="entry name" value="DUF4351"/>
    <property type="match status" value="1"/>
</dbReference>
<reference evidence="2 4" key="1">
    <citation type="submission" date="2019-07" db="EMBL/GenBank/DDBJ databases">
        <title>Whole genome shotgun sequence of Clostridium butyricum NBRC 3858.</title>
        <authorList>
            <person name="Hosoyama A."/>
            <person name="Uohara A."/>
            <person name="Ohji S."/>
            <person name="Ichikawa N."/>
        </authorList>
    </citation>
    <scope>NUCLEOTIDE SEQUENCE [LARGE SCALE GENOMIC DNA]</scope>
    <source>
        <strain evidence="2 4">NBRC 3858</strain>
    </source>
</reference>
<dbReference type="EMBL" id="WOFV02000009">
    <property type="protein sequence ID" value="NAS17176.1"/>
    <property type="molecule type" value="Genomic_DNA"/>
</dbReference>
<dbReference type="EMBL" id="BKBC01000047">
    <property type="protein sequence ID" value="GEQ22381.1"/>
    <property type="molecule type" value="Genomic_DNA"/>
</dbReference>
<dbReference type="Pfam" id="PF12784">
    <property type="entry name" value="PDDEXK_2"/>
    <property type="match status" value="1"/>
</dbReference>
<dbReference type="PANTHER" id="PTHR41317:SF1">
    <property type="entry name" value="PD-(D_E)XK NUCLEASE FAMILY TRANSPOSASE"/>
    <property type="match status" value="1"/>
</dbReference>
<sequence>MNKKIKTLQELNLEDDFLFAKVMSDKDICREFLEKLLDIRIEKIEMPVNQKVIDLLMDCKGIRLDIYVKDENNTVYNVEMQRIDNKNLGKRMRYYQGNIDIDCIQKGKDYKELTRSYVIFICTFDYFKYGRHKYTFENICLEDNSIKLKDDTQKIILNTKGYLDDLDDELLEFLRYVENSNDEEAENAKGNLVKHIHDRVKKVKNDDNVEVEFMTLLERDKEKIEEGKEEGKTELLIKLLIKKFKNMPKKYKEKLEKLPPQVIEAIATDIFDLEKIEDLEKYF</sequence>
<evidence type="ECO:0000313" key="5">
    <source>
        <dbReference type="Proteomes" id="UP000474042"/>
    </source>
</evidence>
<reference evidence="3 5" key="2">
    <citation type="submission" date="2020-01" db="EMBL/GenBank/DDBJ databases">
        <title>Genome sequence of a 1,3-propanediol producer, Clostridium butyricum S3.</title>
        <authorList>
            <person name="Zhou J."/>
        </authorList>
    </citation>
    <scope>NUCLEOTIDE SEQUENCE [LARGE SCALE GENOMIC DNA]</scope>
    <source>
        <strain evidence="3 5">S3</strain>
    </source>
</reference>
<organism evidence="2 4">
    <name type="scientific">Clostridium butyricum</name>
    <dbReference type="NCBI Taxonomy" id="1492"/>
    <lineage>
        <taxon>Bacteria</taxon>
        <taxon>Bacillati</taxon>
        <taxon>Bacillota</taxon>
        <taxon>Clostridia</taxon>
        <taxon>Eubacteriales</taxon>
        <taxon>Clostridiaceae</taxon>
        <taxon>Clostridium</taxon>
    </lineage>
</organism>
<dbReference type="InterPro" id="IPR010106">
    <property type="entry name" value="RpnA"/>
</dbReference>
<accession>A0A512TQM5</accession>
<dbReference type="PANTHER" id="PTHR41317">
    <property type="entry name" value="PD-(D_E)XK NUCLEASE FAMILY TRANSPOSASE"/>
    <property type="match status" value="1"/>
</dbReference>
<comment type="caution">
    <text evidence="2">The sequence shown here is derived from an EMBL/GenBank/DDBJ whole genome shotgun (WGS) entry which is preliminary data.</text>
</comment>
<evidence type="ECO:0000259" key="1">
    <source>
        <dbReference type="Pfam" id="PF14261"/>
    </source>
</evidence>
<evidence type="ECO:0000313" key="3">
    <source>
        <dbReference type="EMBL" id="NAS17176.1"/>
    </source>
</evidence>
<dbReference type="NCBIfam" id="TIGR01784">
    <property type="entry name" value="T_den_put_tspse"/>
    <property type="match status" value="1"/>
</dbReference>
<name>A0A512TQM5_CLOBU</name>
<dbReference type="RefSeq" id="WP_146868875.1">
    <property type="nucleotide sequence ID" value="NZ_BKBC01000047.1"/>
</dbReference>
<feature type="domain" description="DUF4351" evidence="1">
    <location>
        <begin position="225"/>
        <end position="283"/>
    </location>
</feature>
<protein>
    <submittedName>
        <fullName evidence="3">Rpn family recombination-promoting nuclease/putative transposase</fullName>
    </submittedName>
</protein>
<gene>
    <name evidence="2" type="ORF">CBU02nite_28870</name>
    <name evidence="3" type="ORF">GND98_004630</name>
</gene>
<dbReference type="AlphaFoldDB" id="A0A512TQM5"/>
<proteinExistence type="predicted"/>
<dbReference type="InterPro" id="IPR025587">
    <property type="entry name" value="DUF4351"/>
</dbReference>